<dbReference type="EMBL" id="CP155571">
    <property type="protein sequence ID" value="XFO73852.1"/>
    <property type="molecule type" value="Genomic_DNA"/>
</dbReference>
<accession>A0ABZ3J640</accession>
<keyword evidence="2" id="KW-1185">Reference proteome</keyword>
<evidence type="ECO:0000313" key="2">
    <source>
        <dbReference type="Proteomes" id="UP000216052"/>
    </source>
</evidence>
<proteinExistence type="predicted"/>
<dbReference type="RefSeq" id="WP_169716911.1">
    <property type="nucleotide sequence ID" value="NZ_CP155571.1"/>
</dbReference>
<protein>
    <submittedName>
        <fullName evidence="1">Uncharacterized protein</fullName>
    </submittedName>
</protein>
<gene>
    <name evidence="1" type="ORF">SPACI_039600</name>
</gene>
<reference evidence="1" key="1">
    <citation type="submission" date="2024-05" db="EMBL/GenBank/DDBJ databases">
        <title>Isolation and characterization of Sporomusa carbonis sp. nov., a carboxydotrophic hydrogenogen in the genus of Sporomusa isolated from a charcoal burning pile.</title>
        <authorList>
            <person name="Boeer T."/>
            <person name="Rosenbaum F."/>
            <person name="Eysell L."/>
            <person name="Mueller V."/>
            <person name="Daniel R."/>
            <person name="Poehlein A."/>
        </authorList>
    </citation>
    <scope>NUCLEOTIDE SEQUENCE [LARGE SCALE GENOMIC DNA]</scope>
    <source>
        <strain evidence="1">DSM 3132</strain>
    </source>
</reference>
<name>A0ABZ3J640_SPOA4</name>
<dbReference type="Proteomes" id="UP000216052">
    <property type="component" value="Chromosome"/>
</dbReference>
<evidence type="ECO:0000313" key="1">
    <source>
        <dbReference type="EMBL" id="XFO73852.1"/>
    </source>
</evidence>
<sequence>MKRNRPSGHCNWVGCGIQLFSDFDVEAIHYNTLEVCDSIQVNFKMNMLGRHWK</sequence>
<organism evidence="1 2">
    <name type="scientific">Sporomusa acidovorans (strain ATCC 49682 / DSM 3132 / Mol)</name>
    <dbReference type="NCBI Taxonomy" id="1123286"/>
    <lineage>
        <taxon>Bacteria</taxon>
        <taxon>Bacillati</taxon>
        <taxon>Bacillota</taxon>
        <taxon>Negativicutes</taxon>
        <taxon>Selenomonadales</taxon>
        <taxon>Sporomusaceae</taxon>
        <taxon>Sporomusa</taxon>
    </lineage>
</organism>